<protein>
    <recommendedName>
        <fullName evidence="2">Gliding motility protein GldL-like N-terminal domain-containing protein</fullName>
    </recommendedName>
</protein>
<keyword evidence="1" id="KW-1133">Transmembrane helix</keyword>
<accession>A0A7K1GPG4</accession>
<keyword evidence="1" id="KW-0472">Membrane</keyword>
<keyword evidence="4" id="KW-1185">Reference proteome</keyword>
<feature type="domain" description="Gliding motility protein GldL-like N-terminal" evidence="2">
    <location>
        <begin position="15"/>
        <end position="56"/>
    </location>
</feature>
<dbReference type="Pfam" id="PF22827">
    <property type="entry name" value="GldL_N"/>
    <property type="match status" value="1"/>
</dbReference>
<keyword evidence="1" id="KW-0812">Transmembrane</keyword>
<evidence type="ECO:0000313" key="4">
    <source>
        <dbReference type="Proteomes" id="UP000488936"/>
    </source>
</evidence>
<reference evidence="3 4" key="1">
    <citation type="journal article" date="2006" name="Int. J. Syst. Evol. Microbiol.">
        <title>Myroides pelagicus sp. nov., isolated from seawater in Thailand.</title>
        <authorList>
            <person name="Yoon J."/>
            <person name="Maneerat S."/>
            <person name="Kawai F."/>
            <person name="Yokota A."/>
        </authorList>
    </citation>
    <scope>NUCLEOTIDE SEQUENCE [LARGE SCALE GENOMIC DNA]</scope>
    <source>
        <strain evidence="3 4">SM1T</strain>
    </source>
</reference>
<evidence type="ECO:0000259" key="2">
    <source>
        <dbReference type="Pfam" id="PF22827"/>
    </source>
</evidence>
<sequence>MKKILSIRPKPLGLLGIGAVVVFIGAIAKITKENFAGTLLLIGIVIEIIGIIYFLSTRQNH</sequence>
<comment type="caution">
    <text evidence="3">The sequence shown here is derived from an EMBL/GenBank/DDBJ whole genome shotgun (WGS) entry which is preliminary data.</text>
</comment>
<gene>
    <name evidence="3" type="ORF">GJV77_12940</name>
</gene>
<dbReference type="InterPro" id="IPR055087">
    <property type="entry name" value="GldL-like_N"/>
</dbReference>
<name>A0A7K1GPG4_9FLAO</name>
<evidence type="ECO:0000256" key="1">
    <source>
        <dbReference type="SAM" id="Phobius"/>
    </source>
</evidence>
<proteinExistence type="predicted"/>
<evidence type="ECO:0000313" key="3">
    <source>
        <dbReference type="EMBL" id="MTH30792.1"/>
    </source>
</evidence>
<feature type="transmembrane region" description="Helical" evidence="1">
    <location>
        <begin position="12"/>
        <end position="30"/>
    </location>
</feature>
<feature type="transmembrane region" description="Helical" evidence="1">
    <location>
        <begin position="36"/>
        <end position="55"/>
    </location>
</feature>
<dbReference type="AlphaFoldDB" id="A0A7K1GPG4"/>
<organism evidence="3 4">
    <name type="scientific">Myroides pelagicus</name>
    <dbReference type="NCBI Taxonomy" id="270914"/>
    <lineage>
        <taxon>Bacteria</taxon>
        <taxon>Pseudomonadati</taxon>
        <taxon>Bacteroidota</taxon>
        <taxon>Flavobacteriia</taxon>
        <taxon>Flavobacteriales</taxon>
        <taxon>Flavobacteriaceae</taxon>
        <taxon>Myroides</taxon>
    </lineage>
</organism>
<dbReference type="EMBL" id="WMJY01000040">
    <property type="protein sequence ID" value="MTH30792.1"/>
    <property type="molecule type" value="Genomic_DNA"/>
</dbReference>
<dbReference type="Proteomes" id="UP000488936">
    <property type="component" value="Unassembled WGS sequence"/>
</dbReference>
<dbReference type="RefSeq" id="WP_155036765.1">
    <property type="nucleotide sequence ID" value="NZ_JAYMMG010000058.1"/>
</dbReference>